<dbReference type="Pfam" id="PF09603">
    <property type="entry name" value="Fib_succ_major"/>
    <property type="match status" value="1"/>
</dbReference>
<feature type="domain" description="ThuA-like" evidence="2">
    <location>
        <begin position="782"/>
        <end position="994"/>
    </location>
</feature>
<dbReference type="Pfam" id="PF01261">
    <property type="entry name" value="AP_endonuc_2"/>
    <property type="match status" value="1"/>
</dbReference>
<gene>
    <name evidence="4" type="ORF">QJ522_19900</name>
</gene>
<feature type="domain" description="Fibrobacter succinogenes major paralogous" evidence="3">
    <location>
        <begin position="553"/>
        <end position="751"/>
    </location>
</feature>
<dbReference type="EMBL" id="JASCXX010000033">
    <property type="protein sequence ID" value="MDI6451335.1"/>
    <property type="molecule type" value="Genomic_DNA"/>
</dbReference>
<organism evidence="4 5">
    <name type="scientific">Anaerobaca lacustris</name>
    <dbReference type="NCBI Taxonomy" id="3044600"/>
    <lineage>
        <taxon>Bacteria</taxon>
        <taxon>Pseudomonadati</taxon>
        <taxon>Planctomycetota</taxon>
        <taxon>Phycisphaerae</taxon>
        <taxon>Sedimentisphaerales</taxon>
        <taxon>Anaerobacaceae</taxon>
        <taxon>Anaerobaca</taxon>
    </lineage>
</organism>
<proteinExistence type="predicted"/>
<dbReference type="Pfam" id="PF14100">
    <property type="entry name" value="DUF6807"/>
    <property type="match status" value="1"/>
</dbReference>
<feature type="domain" description="ThuA-like" evidence="2">
    <location>
        <begin position="12"/>
        <end position="246"/>
    </location>
</feature>
<dbReference type="InterPro" id="IPR029062">
    <property type="entry name" value="Class_I_gatase-like"/>
</dbReference>
<evidence type="ECO:0000313" key="4">
    <source>
        <dbReference type="EMBL" id="MDI6451335.1"/>
    </source>
</evidence>
<dbReference type="InterPro" id="IPR011871">
    <property type="entry name" value="Fib_succ_major"/>
</dbReference>
<comment type="caution">
    <text evidence="4">The sequence shown here is derived from an EMBL/GenBank/DDBJ whole genome shotgun (WGS) entry which is preliminary data.</text>
</comment>
<dbReference type="PANTHER" id="PTHR40469:SF2">
    <property type="entry name" value="GALACTOSE-BINDING DOMAIN-LIKE SUPERFAMILY PROTEIN"/>
    <property type="match status" value="1"/>
</dbReference>
<sequence length="1308" mass="148081">MKARVQPAKPRRLLIFSRNVGYGGHRPSRAHACEAFALMGRKTGAFETIVSEDPAVFERESLQQFDAVFLNNTIGNTFPDPQLRQNLLEFVTGGGGLMGVHGTSIAFMDWQWPPIEDWPEFGNMIGARGAYHRDDKERVWVKIDEPDHPLSRAFGGQGFERRDEFFRFHTPYSRQLNRVLLSMDVAKTDLSSFKPDEHLLRQDNDYAVAWIRNYGRGRVFYCSLAHSDSVFRDPKMLQFYLDAAQFVLGDLHVPTTSSAKLAPAVLAQEKLGWRLGIEAYTFHKYTFFETIEKTAELGLPYIGGLSFMQRVSEDIPKNFDQHLTDDELRHIRLKMDSGGVRLLTYYAQDIPGDEAGCRKLFEFGRKMGIETFMCEPKPEQLDLLDKFANEYGINVAIHNHGQNISPLYWRPEGVLKACEGRSKRIGAAPDLGYWLRSGIDPIEAVRLLKDRIITVQMHDLHEPGGKGHDVPWGTGIGKSEEFFKELHRQGIKPTMIGLEYSHDWFDSMPKIAKCIEFFNATTLKLAAETPNPSIPAASAETVQDVDGNIYHTVKIGNQVWMVENLRTTKFNDGTPIPNVTDAAEWQGLATPGFCYYENNPEHGKKYGLLYNWWAASHEKIAPKGWRVPTREDQLALRDYLIANGYNYDGTTEGNKVGKSMTSTSDWGFDAAEGTAGNDLKSNNKSGFSAVPAGSRWNDGSFHAIGISQYWWSTTPHEKSTHAYMSSIHSRFAKYGDNNHQKRSGFSIRLIRDEDNKGGNATTLQPASETQAKSFGDPDKIDVLVVTGGHHFDPEPFFAMFEGCDDIKYFEHPLKDESEVFEDISEWNHDVVLLYNMTQNISPKRQDNFVRLLKDKGVGVVVVHHAEAAFQSWLEYHQIIGTAYIYFDVEIDGKLWPHCKCKGGQDIAVSVRDDKHPITRGMKDFTIHDETYRGRWWAKGNHVLLTTDHPDNDEPVAWTRQYGRSRVFNIQFGHDKQAYACPEYRDLLVRGIRWAAGTPNAADKPKAELRQTSGSIDVLVDGKPFTSYIYQLDPAKPLAAENVLLTKPVLHPLRTPSGIKVTRGWPFEKIEGEAPDHPHHMGLYFTYDIPGNKFWNNSTQPLPIIRQIKAQTANDPQGNPAIHSVMHWIDKNNDTLLVEKRLTRFIAGCDQHIIDFDIELQAVADTVEFGVTKEGMFAIRLPQWLTESGGTGAYLSSNGDEKEQGVWGKRAEWVRIQGKHNGATVGLAILNHPTSTNYPTYWHARGYGAFAANPLGQSAFEKSRKVENPQPFNLTLKKGETAPFKFRVILYDGSRTKQQLDNEFREYAR</sequence>
<dbReference type="PANTHER" id="PTHR40469">
    <property type="entry name" value="SECRETED GLYCOSYL HYDROLASE"/>
    <property type="match status" value="1"/>
</dbReference>
<keyword evidence="5" id="KW-1185">Reference proteome</keyword>
<dbReference type="Gene3D" id="3.20.20.150">
    <property type="entry name" value="Divalent-metal-dependent TIM barrel enzymes"/>
    <property type="match status" value="1"/>
</dbReference>
<feature type="domain" description="Xylose isomerase-like TIM barrel" evidence="1">
    <location>
        <begin position="380"/>
        <end position="517"/>
    </location>
</feature>
<evidence type="ECO:0000259" key="2">
    <source>
        <dbReference type="Pfam" id="PF06283"/>
    </source>
</evidence>
<evidence type="ECO:0000259" key="3">
    <source>
        <dbReference type="Pfam" id="PF09603"/>
    </source>
</evidence>
<evidence type="ECO:0000313" key="5">
    <source>
        <dbReference type="Proteomes" id="UP001431776"/>
    </source>
</evidence>
<dbReference type="InterPro" id="IPR029475">
    <property type="entry name" value="DUF6807"/>
</dbReference>
<dbReference type="InterPro" id="IPR029010">
    <property type="entry name" value="ThuA-like"/>
</dbReference>
<dbReference type="InterPro" id="IPR013022">
    <property type="entry name" value="Xyl_isomerase-like_TIM-brl"/>
</dbReference>
<dbReference type="Proteomes" id="UP001431776">
    <property type="component" value="Unassembled WGS sequence"/>
</dbReference>
<dbReference type="RefSeq" id="WP_349246741.1">
    <property type="nucleotide sequence ID" value="NZ_JASCXX010000033.1"/>
</dbReference>
<reference evidence="4" key="1">
    <citation type="submission" date="2023-05" db="EMBL/GenBank/DDBJ databases">
        <title>Anaerotaeda fermentans gen. nov., sp. nov., a novel anaerobic planctomycete of the new family within the order Sedimentisphaerales isolated from Taman Peninsula, Russia.</title>
        <authorList>
            <person name="Khomyakova M.A."/>
            <person name="Merkel A.Y."/>
            <person name="Slobodkin A.I."/>
        </authorList>
    </citation>
    <scope>NUCLEOTIDE SEQUENCE</scope>
    <source>
        <strain evidence="4">M17dextr</strain>
    </source>
</reference>
<dbReference type="NCBIfam" id="TIGR02145">
    <property type="entry name" value="Fib_succ_major"/>
    <property type="match status" value="1"/>
</dbReference>
<dbReference type="InterPro" id="IPR036237">
    <property type="entry name" value="Xyl_isomerase-like_sf"/>
</dbReference>
<protein>
    <submittedName>
        <fullName evidence="4">PmoA family protein</fullName>
    </submittedName>
</protein>
<dbReference type="SUPFAM" id="SSF51658">
    <property type="entry name" value="Xylose isomerase-like"/>
    <property type="match status" value="1"/>
</dbReference>
<dbReference type="Gene3D" id="3.40.50.880">
    <property type="match status" value="2"/>
</dbReference>
<name>A0AAW6U0C7_9BACT</name>
<dbReference type="Pfam" id="PF06283">
    <property type="entry name" value="ThuA"/>
    <property type="match status" value="2"/>
</dbReference>
<accession>A0AAW6U0C7</accession>
<evidence type="ECO:0000259" key="1">
    <source>
        <dbReference type="Pfam" id="PF01261"/>
    </source>
</evidence>
<dbReference type="SUPFAM" id="SSF52317">
    <property type="entry name" value="Class I glutamine amidotransferase-like"/>
    <property type="match status" value="2"/>
</dbReference>